<dbReference type="RefSeq" id="XP_026610076.1">
    <property type="nucleotide sequence ID" value="XM_026756350.1"/>
</dbReference>
<dbReference type="Pfam" id="PF11951">
    <property type="entry name" value="Fungal_trans_2"/>
    <property type="match status" value="1"/>
</dbReference>
<dbReference type="GO" id="GO:0008270">
    <property type="term" value="F:zinc ion binding"/>
    <property type="evidence" value="ECO:0007669"/>
    <property type="project" value="InterPro"/>
</dbReference>
<dbReference type="Pfam" id="PF00172">
    <property type="entry name" value="Zn_clus"/>
    <property type="match status" value="1"/>
</dbReference>
<dbReference type="GeneID" id="38124705"/>
<keyword evidence="1" id="KW-0805">Transcription regulation</keyword>
<dbReference type="Proteomes" id="UP000215305">
    <property type="component" value="Unassembled WGS sequence"/>
</dbReference>
<dbReference type="Gene3D" id="4.10.240.10">
    <property type="entry name" value="Zn(2)-C6 fungal-type DNA-binding domain"/>
    <property type="match status" value="1"/>
</dbReference>
<dbReference type="CDD" id="cd00067">
    <property type="entry name" value="GAL4"/>
    <property type="match status" value="1"/>
</dbReference>
<dbReference type="PROSITE" id="PS50048">
    <property type="entry name" value="ZN2_CY6_FUNGAL_2"/>
    <property type="match status" value="1"/>
</dbReference>
<keyword evidence="4" id="KW-0539">Nucleus</keyword>
<evidence type="ECO:0000256" key="4">
    <source>
        <dbReference type="ARBA" id="ARBA00023242"/>
    </source>
</evidence>
<dbReference type="InterPro" id="IPR053178">
    <property type="entry name" value="Osmoadaptation_assoc"/>
</dbReference>
<comment type="caution">
    <text evidence="6">The sequence shown here is derived from an EMBL/GenBank/DDBJ whole genome shotgun (WGS) entry which is preliminary data.</text>
</comment>
<dbReference type="InterPro" id="IPR001138">
    <property type="entry name" value="Zn2Cys6_DnaBD"/>
</dbReference>
<dbReference type="InterPro" id="IPR036864">
    <property type="entry name" value="Zn2-C6_fun-type_DNA-bd_sf"/>
</dbReference>
<dbReference type="VEuPathDB" id="FungiDB:CDV56_102731"/>
<evidence type="ECO:0000256" key="3">
    <source>
        <dbReference type="ARBA" id="ARBA00023163"/>
    </source>
</evidence>
<accession>A0A397G757</accession>
<dbReference type="PANTHER" id="PTHR38111:SF2">
    <property type="entry name" value="FINGER DOMAIN PROTEIN, PUTATIVE (AFU_ORTHOLOGUE AFUA_1G01560)-RELATED"/>
    <property type="match status" value="1"/>
</dbReference>
<reference evidence="6" key="1">
    <citation type="submission" date="2018-08" db="EMBL/GenBank/DDBJ databases">
        <title>Draft genome sequence of azole-resistant Aspergillus thermomutatus (Neosartorya pseudofischeri) strain HMR AF 39, isolated from a human nasal aspirate.</title>
        <authorList>
            <person name="Parent-Michaud M."/>
            <person name="Dufresne P.J."/>
            <person name="Fournier E."/>
            <person name="Martineau C."/>
            <person name="Moreira S."/>
            <person name="Perkins V."/>
            <person name="De Repentigny L."/>
            <person name="Dufresne S.F."/>
        </authorList>
    </citation>
    <scope>NUCLEOTIDE SEQUENCE [LARGE SCALE GENOMIC DNA]</scope>
    <source>
        <strain evidence="6">HMR AF 39</strain>
    </source>
</reference>
<dbReference type="GO" id="GO:0003677">
    <property type="term" value="F:DNA binding"/>
    <property type="evidence" value="ECO:0007669"/>
    <property type="project" value="UniProtKB-KW"/>
</dbReference>
<dbReference type="OrthoDB" id="194358at2759"/>
<dbReference type="AlphaFoldDB" id="A0A397G757"/>
<evidence type="ECO:0000313" key="6">
    <source>
        <dbReference type="EMBL" id="RHZ43940.1"/>
    </source>
</evidence>
<keyword evidence="7" id="KW-1185">Reference proteome</keyword>
<dbReference type="SUPFAM" id="SSF57701">
    <property type="entry name" value="Zn2/Cys6 DNA-binding domain"/>
    <property type="match status" value="1"/>
</dbReference>
<dbReference type="InterPro" id="IPR021858">
    <property type="entry name" value="Fun_TF"/>
</dbReference>
<sequence length="452" mass="51666">MPPKRALGPFDKRRRVTRCQACATRKIRCSGGIPCSYCVRTNRNCLEQDKKRPATTIIGHTHDVIYQSRQSRKTLNQQMGNRTEIRYIDQFMAFIRRNRFTRRFRCLPTEVVPLLHTSTLLSLAVTAIGALDAARHASVSTHRGQESPRLIALSAYSSSLRELQTALADSDVARREDVLWGTFFLGLFELMADPSGEGWAKHMLSGTSKLLQLAGPGQKMSTPRQMFFELFRVLEASRTLLYGATSILPELEWLHSPRDESSATTDQDGLETMLSLMIRTSTFSARFFDLVHGVQDPDLPLIHALGLEGLEIQRSIYEWHNRAIILLDQVANADFLQLAFVYSHALLIFLSNNYNYYPYWSHRQAPRLSHWETDYHVDAILEQADRILTASDIPGVLLFFPLRVAGSRAKDGMQRARILGMLDRVWKNGFMVSKRIGSDLQEYWEYHKMRVA</sequence>
<keyword evidence="3" id="KW-0804">Transcription</keyword>
<evidence type="ECO:0000313" key="7">
    <source>
        <dbReference type="Proteomes" id="UP000215305"/>
    </source>
</evidence>
<evidence type="ECO:0000259" key="5">
    <source>
        <dbReference type="PROSITE" id="PS50048"/>
    </source>
</evidence>
<dbReference type="PANTHER" id="PTHR38111">
    <property type="entry name" value="ZN(2)-C6 FUNGAL-TYPE DOMAIN-CONTAINING PROTEIN-RELATED"/>
    <property type="match status" value="1"/>
</dbReference>
<evidence type="ECO:0000256" key="1">
    <source>
        <dbReference type="ARBA" id="ARBA00023015"/>
    </source>
</evidence>
<name>A0A397G757_ASPTH</name>
<gene>
    <name evidence="6" type="ORF">CDV56_102731</name>
</gene>
<feature type="domain" description="Zn(2)-C6 fungal-type" evidence="5">
    <location>
        <begin position="18"/>
        <end position="45"/>
    </location>
</feature>
<dbReference type="GO" id="GO:0000981">
    <property type="term" value="F:DNA-binding transcription factor activity, RNA polymerase II-specific"/>
    <property type="evidence" value="ECO:0007669"/>
    <property type="project" value="InterPro"/>
</dbReference>
<evidence type="ECO:0000256" key="2">
    <source>
        <dbReference type="ARBA" id="ARBA00023125"/>
    </source>
</evidence>
<protein>
    <recommendedName>
        <fullName evidence="5">Zn(2)-C6 fungal-type domain-containing protein</fullName>
    </recommendedName>
</protein>
<organism evidence="6 7">
    <name type="scientific">Aspergillus thermomutatus</name>
    <name type="common">Neosartorya pseudofischeri</name>
    <dbReference type="NCBI Taxonomy" id="41047"/>
    <lineage>
        <taxon>Eukaryota</taxon>
        <taxon>Fungi</taxon>
        <taxon>Dikarya</taxon>
        <taxon>Ascomycota</taxon>
        <taxon>Pezizomycotina</taxon>
        <taxon>Eurotiomycetes</taxon>
        <taxon>Eurotiomycetidae</taxon>
        <taxon>Eurotiales</taxon>
        <taxon>Aspergillaceae</taxon>
        <taxon>Aspergillus</taxon>
        <taxon>Aspergillus subgen. Fumigati</taxon>
    </lineage>
</organism>
<dbReference type="EMBL" id="NKHU02000366">
    <property type="protein sequence ID" value="RHZ43940.1"/>
    <property type="molecule type" value="Genomic_DNA"/>
</dbReference>
<proteinExistence type="predicted"/>
<dbReference type="SMART" id="SM00066">
    <property type="entry name" value="GAL4"/>
    <property type="match status" value="1"/>
</dbReference>
<keyword evidence="2" id="KW-0238">DNA-binding</keyword>